<keyword evidence="1" id="KW-0479">Metal-binding</keyword>
<evidence type="ECO:0000256" key="2">
    <source>
        <dbReference type="ARBA" id="ARBA00023004"/>
    </source>
</evidence>
<dbReference type="PROSITE" id="PS00198">
    <property type="entry name" value="4FE4S_FER_1"/>
    <property type="match status" value="2"/>
</dbReference>
<dbReference type="AlphaFoldDB" id="A0A4R3J773"/>
<dbReference type="Proteomes" id="UP000295304">
    <property type="component" value="Unassembled WGS sequence"/>
</dbReference>
<dbReference type="InterPro" id="IPR009051">
    <property type="entry name" value="Helical_ferredxn"/>
</dbReference>
<dbReference type="OrthoDB" id="9794954at2"/>
<dbReference type="InterPro" id="IPR051460">
    <property type="entry name" value="HdrC_iron-sulfur_subunit"/>
</dbReference>
<organism evidence="5 6">
    <name type="scientific">Varunaivibrio sulfuroxidans</name>
    <dbReference type="NCBI Taxonomy" id="1773489"/>
    <lineage>
        <taxon>Bacteria</taxon>
        <taxon>Pseudomonadati</taxon>
        <taxon>Pseudomonadota</taxon>
        <taxon>Alphaproteobacteria</taxon>
        <taxon>Rhodospirillales</taxon>
        <taxon>Magnetovibrionaceae</taxon>
        <taxon>Varunaivibrio</taxon>
    </lineage>
</organism>
<keyword evidence="3" id="KW-0411">Iron-sulfur</keyword>
<dbReference type="GO" id="GO:0051536">
    <property type="term" value="F:iron-sulfur cluster binding"/>
    <property type="evidence" value="ECO:0007669"/>
    <property type="project" value="UniProtKB-KW"/>
</dbReference>
<dbReference type="InterPro" id="IPR017896">
    <property type="entry name" value="4Fe4S_Fe-S-bd"/>
</dbReference>
<gene>
    <name evidence="5" type="ORF">EDD55_11111</name>
</gene>
<keyword evidence="2" id="KW-0408">Iron</keyword>
<dbReference type="Gene3D" id="1.10.1060.10">
    <property type="entry name" value="Alpha-helical ferredoxin"/>
    <property type="match status" value="1"/>
</dbReference>
<dbReference type="SUPFAM" id="SSF46548">
    <property type="entry name" value="alpha-helical ferredoxin"/>
    <property type="match status" value="1"/>
</dbReference>
<evidence type="ECO:0000313" key="5">
    <source>
        <dbReference type="EMBL" id="TCS60310.1"/>
    </source>
</evidence>
<accession>A0A4R3J773</accession>
<proteinExistence type="predicted"/>
<dbReference type="PROSITE" id="PS51379">
    <property type="entry name" value="4FE4S_FER_2"/>
    <property type="match status" value="1"/>
</dbReference>
<feature type="domain" description="4Fe-4S ferredoxin-type" evidence="4">
    <location>
        <begin position="19"/>
        <end position="54"/>
    </location>
</feature>
<dbReference type="GO" id="GO:0046872">
    <property type="term" value="F:metal ion binding"/>
    <property type="evidence" value="ECO:0007669"/>
    <property type="project" value="UniProtKB-KW"/>
</dbReference>
<evidence type="ECO:0000259" key="4">
    <source>
        <dbReference type="PROSITE" id="PS51379"/>
    </source>
</evidence>
<dbReference type="RefSeq" id="WP_132940014.1">
    <property type="nucleotide sequence ID" value="NZ_CP119676.1"/>
</dbReference>
<name>A0A4R3J773_9PROT</name>
<protein>
    <submittedName>
        <fullName evidence="5">Quinone-modifying oxidoreductase subunit QmoC</fullName>
    </submittedName>
</protein>
<reference evidence="5 6" key="1">
    <citation type="submission" date="2019-03" db="EMBL/GenBank/DDBJ databases">
        <title>Genomic Encyclopedia of Type Strains, Phase IV (KMG-IV): sequencing the most valuable type-strain genomes for metagenomic binning, comparative biology and taxonomic classification.</title>
        <authorList>
            <person name="Goeker M."/>
        </authorList>
    </citation>
    <scope>NUCLEOTIDE SEQUENCE [LARGE SCALE GENOMIC DNA]</scope>
    <source>
        <strain evidence="5 6">DSM 101688</strain>
    </source>
</reference>
<evidence type="ECO:0000256" key="3">
    <source>
        <dbReference type="ARBA" id="ARBA00023014"/>
    </source>
</evidence>
<evidence type="ECO:0000313" key="6">
    <source>
        <dbReference type="Proteomes" id="UP000295304"/>
    </source>
</evidence>
<dbReference type="InterPro" id="IPR017900">
    <property type="entry name" value="4Fe4S_Fe_S_CS"/>
</dbReference>
<evidence type="ECO:0000256" key="1">
    <source>
        <dbReference type="ARBA" id="ARBA00022723"/>
    </source>
</evidence>
<sequence>MNALSPDTKKKYDLNFARWVYENVDGGDRLSMCMQCGVCSGSCPIGDQMDYGPRKLFMMVRAGMKEAVLKANTMFNCVSCYNCVVRCPRSVPVKYILHGLGRLALQEGYAKPKEVDNSRFADAFWWSVSKYGKTDERLVTAKYYFSAGLSEGIKRGMGNMKIAMGMIKTKRMHLGMPHKTKKQGELKAILAKAVEIQNRNHGEG</sequence>
<dbReference type="Pfam" id="PF13534">
    <property type="entry name" value="Fer4_17"/>
    <property type="match status" value="1"/>
</dbReference>
<dbReference type="GO" id="GO:0005886">
    <property type="term" value="C:plasma membrane"/>
    <property type="evidence" value="ECO:0007669"/>
    <property type="project" value="TreeGrafter"/>
</dbReference>
<dbReference type="PANTHER" id="PTHR43255:SF2">
    <property type="entry name" value="HETERODISULFIDE REDUCTASE RELATED PROTEIN"/>
    <property type="match status" value="1"/>
</dbReference>
<dbReference type="EMBL" id="SLZW01000011">
    <property type="protein sequence ID" value="TCS60310.1"/>
    <property type="molecule type" value="Genomic_DNA"/>
</dbReference>
<keyword evidence="6" id="KW-1185">Reference proteome</keyword>
<comment type="caution">
    <text evidence="5">The sequence shown here is derived from an EMBL/GenBank/DDBJ whole genome shotgun (WGS) entry which is preliminary data.</text>
</comment>
<dbReference type="PANTHER" id="PTHR43255">
    <property type="entry name" value="IRON-SULFUR-BINDING OXIDOREDUCTASE FADF-RELATED-RELATED"/>
    <property type="match status" value="1"/>
</dbReference>